<dbReference type="EMBL" id="GECZ01017213">
    <property type="protein sequence ID" value="JAS52556.1"/>
    <property type="molecule type" value="Transcribed_RNA"/>
</dbReference>
<dbReference type="Pfam" id="PF00069">
    <property type="entry name" value="Pkinase"/>
    <property type="match status" value="1"/>
</dbReference>
<feature type="domain" description="Protein kinase" evidence="3">
    <location>
        <begin position="34"/>
        <end position="324"/>
    </location>
</feature>
<dbReference type="SUPFAM" id="SSF48371">
    <property type="entry name" value="ARM repeat"/>
    <property type="match status" value="1"/>
</dbReference>
<evidence type="ECO:0000256" key="2">
    <source>
        <dbReference type="SAM" id="MobiDB-lite"/>
    </source>
</evidence>
<gene>
    <name evidence="4" type="ORF">g.18754</name>
</gene>
<dbReference type="GO" id="GO:0005524">
    <property type="term" value="F:ATP binding"/>
    <property type="evidence" value="ECO:0007669"/>
    <property type="project" value="InterPro"/>
</dbReference>
<sequence length="813" mass="91551">MDVFNKFYSTVSTTVSQLQGVLPGNPVTREYEVIAHIASAGSGLQWKIYSGYKKSTRQEASIFVFEKRQLERWTKQDREDILSSLKRGAAQLTRLRHPQILVVHHPCEESRDSLAFATEPVFASLANVLGKSENTPSPPNLLLKNYKLFDVEIKYGLLQVGEGLSFLHNDAKILHHNLTPENIVINQQGAWKIFGFDFCILNAQPAAATAVWPWHQYKTDVHPLAQPELDYLAPECGLSESNSAASDMYSLGVLITALYNDGQPLLTCNKDWLTYKKNINELRQLPLSRLMCVGEGLRDMVRLMLNVKPELRPDEHEFIKIEFFNDVGVKTLNYLDSLFQWDNLQKSQFYKGLPEIIEKLPHRVSLYRVIPCLVKEFVNPTMVPFVLPNVLSIAENCTKEEFSQLILPYLKPVMKMTDPIQILLIFMQKMELLLKLCPCEEVKSDVLPMLYRALETDAQQIQELCLSVLPTYASLIEYPAMKNALLPRIKRLCISTSFISVRVNCLVCVGKLLEHLDKWLVLDEVLPFLPQIPSREPAVLMGILGIYKLVLTHKKMTMTKEVMATKVIPFLMPLSIENALTLNQFNAIIAVIKEMVNRVEGEHRVKLEQLNSIQNEQQNMDSNMASQLASAPPTRSEFEEILGMNPSTPRPTMSLNSDISSLAQSKPLSLQDKQGLVKEQDTVRRLQQEPVLNPTQVLPKGPPPVKDLTMSLMENNLKQISLSGMSPPVAPVAAPVAPVAAWTGQAWRPPVQPQAWQGGPVSFPGPQFQLSTNKVPMNTMVSQNTFQSSMMNGMKPSQPTKQLSNTEINDFLS</sequence>
<dbReference type="InterPro" id="IPR016024">
    <property type="entry name" value="ARM-type_fold"/>
</dbReference>
<feature type="compositionally biased region" description="Polar residues" evidence="2">
    <location>
        <begin position="645"/>
        <end position="657"/>
    </location>
</feature>
<proteinExistence type="inferred from homology"/>
<evidence type="ECO:0000259" key="3">
    <source>
        <dbReference type="PROSITE" id="PS50011"/>
    </source>
</evidence>
<dbReference type="InterPro" id="IPR051177">
    <property type="entry name" value="CIK-Related_Protein"/>
</dbReference>
<evidence type="ECO:0000313" key="4">
    <source>
        <dbReference type="EMBL" id="JAS52556.1"/>
    </source>
</evidence>
<organism evidence="4">
    <name type="scientific">Cuerna arida</name>
    <dbReference type="NCBI Taxonomy" id="1464854"/>
    <lineage>
        <taxon>Eukaryota</taxon>
        <taxon>Metazoa</taxon>
        <taxon>Ecdysozoa</taxon>
        <taxon>Arthropoda</taxon>
        <taxon>Hexapoda</taxon>
        <taxon>Insecta</taxon>
        <taxon>Pterygota</taxon>
        <taxon>Neoptera</taxon>
        <taxon>Paraneoptera</taxon>
        <taxon>Hemiptera</taxon>
        <taxon>Auchenorrhyncha</taxon>
        <taxon>Membracoidea</taxon>
        <taxon>Cicadellidae</taxon>
        <taxon>Cicadellinae</taxon>
        <taxon>Proconiini</taxon>
        <taxon>Cuerna</taxon>
    </lineage>
</organism>
<dbReference type="AlphaFoldDB" id="A0A1B6FQS3"/>
<dbReference type="InterPro" id="IPR011009">
    <property type="entry name" value="Kinase-like_dom_sf"/>
</dbReference>
<dbReference type="FunFam" id="1.25.10.10:FF:000189">
    <property type="entry name" value="SCY1-like pseudokinase 2"/>
    <property type="match status" value="1"/>
</dbReference>
<dbReference type="InterPro" id="IPR011989">
    <property type="entry name" value="ARM-like"/>
</dbReference>
<dbReference type="InterPro" id="IPR000719">
    <property type="entry name" value="Prot_kinase_dom"/>
</dbReference>
<dbReference type="FunFam" id="3.30.200.20:FF:000179">
    <property type="entry name" value="SCY1 like pseudokinase 2"/>
    <property type="match status" value="1"/>
</dbReference>
<dbReference type="PANTHER" id="PTHR12984">
    <property type="entry name" value="SCY1-RELATED S/T PROTEIN KINASE-LIKE"/>
    <property type="match status" value="1"/>
</dbReference>
<dbReference type="Gene3D" id="1.10.510.10">
    <property type="entry name" value="Transferase(Phosphotransferase) domain 1"/>
    <property type="match status" value="1"/>
</dbReference>
<accession>A0A1B6FQS3</accession>
<evidence type="ECO:0000256" key="1">
    <source>
        <dbReference type="ARBA" id="ARBA00038349"/>
    </source>
</evidence>
<dbReference type="Gene3D" id="1.25.10.10">
    <property type="entry name" value="Leucine-rich Repeat Variant"/>
    <property type="match status" value="1"/>
</dbReference>
<name>A0A1B6FQS3_9HEMI</name>
<reference evidence="4" key="1">
    <citation type="submission" date="2015-11" db="EMBL/GenBank/DDBJ databases">
        <title>De novo transcriptome assembly of four potential Pierce s Disease insect vectors from Arizona vineyards.</title>
        <authorList>
            <person name="Tassone E.E."/>
        </authorList>
    </citation>
    <scope>NUCLEOTIDE SEQUENCE</scope>
</reference>
<dbReference type="PROSITE" id="PS50011">
    <property type="entry name" value="PROTEIN_KINASE_DOM"/>
    <property type="match status" value="1"/>
</dbReference>
<dbReference type="Gene3D" id="3.30.200.20">
    <property type="entry name" value="Phosphorylase Kinase, domain 1"/>
    <property type="match status" value="1"/>
</dbReference>
<dbReference type="PANTHER" id="PTHR12984:SF6">
    <property type="entry name" value="SCY1-LIKE PROTEIN 2"/>
    <property type="match status" value="1"/>
</dbReference>
<dbReference type="CDD" id="cd14011">
    <property type="entry name" value="PK_SCY1_like"/>
    <property type="match status" value="1"/>
</dbReference>
<feature type="region of interest" description="Disordered" evidence="2">
    <location>
        <begin position="792"/>
        <end position="813"/>
    </location>
</feature>
<dbReference type="SMART" id="SM00220">
    <property type="entry name" value="S_TKc"/>
    <property type="match status" value="1"/>
</dbReference>
<dbReference type="GO" id="GO:0004672">
    <property type="term" value="F:protein kinase activity"/>
    <property type="evidence" value="ECO:0007669"/>
    <property type="project" value="InterPro"/>
</dbReference>
<dbReference type="SUPFAM" id="SSF56112">
    <property type="entry name" value="Protein kinase-like (PK-like)"/>
    <property type="match status" value="1"/>
</dbReference>
<protein>
    <recommendedName>
        <fullName evidence="3">Protein kinase domain-containing protein</fullName>
    </recommendedName>
</protein>
<feature type="region of interest" description="Disordered" evidence="2">
    <location>
        <begin position="624"/>
        <end position="657"/>
    </location>
</feature>
<comment type="similarity">
    <text evidence="1">Belongs to the protein kinase superfamily.</text>
</comment>